<evidence type="ECO:0000256" key="1">
    <source>
        <dbReference type="SAM" id="Coils"/>
    </source>
</evidence>
<proteinExistence type="predicted"/>
<dbReference type="EMBL" id="JADEXF010000484">
    <property type="protein sequence ID" value="MBE9106248.1"/>
    <property type="molecule type" value="Genomic_DNA"/>
</dbReference>
<feature type="coiled-coil region" evidence="1">
    <location>
        <begin position="203"/>
        <end position="230"/>
    </location>
</feature>
<reference evidence="2 3" key="1">
    <citation type="submission" date="2020-10" db="EMBL/GenBank/DDBJ databases">
        <authorList>
            <person name="Castelo-Branco R."/>
            <person name="Eusebio N."/>
            <person name="Adriana R."/>
            <person name="Vieira A."/>
            <person name="Brugerolle De Fraissinette N."/>
            <person name="Rezende De Castro R."/>
            <person name="Schneider M.P."/>
            <person name="Vasconcelos V."/>
            <person name="Leao P.N."/>
        </authorList>
    </citation>
    <scope>NUCLEOTIDE SEQUENCE [LARGE SCALE GENOMIC DNA]</scope>
    <source>
        <strain evidence="2 3">LEGE 07299</strain>
    </source>
</reference>
<organism evidence="2 3">
    <name type="scientific">Nostoc cf. edaphicum LEGE 07299</name>
    <dbReference type="NCBI Taxonomy" id="2777974"/>
    <lineage>
        <taxon>Bacteria</taxon>
        <taxon>Bacillati</taxon>
        <taxon>Cyanobacteriota</taxon>
        <taxon>Cyanophyceae</taxon>
        <taxon>Nostocales</taxon>
        <taxon>Nostocaceae</taxon>
        <taxon>Nostoc</taxon>
    </lineage>
</organism>
<protein>
    <submittedName>
        <fullName evidence="2">Type V CRISPR-associated protein Cas12k</fullName>
    </submittedName>
</protein>
<dbReference type="Proteomes" id="UP000647836">
    <property type="component" value="Unassembled WGS sequence"/>
</dbReference>
<keyword evidence="1" id="KW-0175">Coiled coil</keyword>
<name>A0ABR9U0X6_9NOSO</name>
<accession>A0ABR9U0X6</accession>
<dbReference type="RefSeq" id="WP_194045019.1">
    <property type="nucleotide sequence ID" value="NZ_JADEXF010000484.1"/>
</dbReference>
<dbReference type="InterPro" id="IPR049868">
    <property type="entry name" value="V_Cas12k"/>
</dbReference>
<dbReference type="NCBIfam" id="NF038191">
    <property type="entry name" value="V_Cas12k"/>
    <property type="match status" value="1"/>
</dbReference>
<comment type="caution">
    <text evidence="2">The sequence shown here is derived from an EMBL/GenBank/DDBJ whole genome shotgun (WGS) entry which is preliminary data.</text>
</comment>
<gene>
    <name evidence="2" type="primary">cas12k</name>
    <name evidence="2" type="ORF">IQ229_15295</name>
</gene>
<keyword evidence="3" id="KW-1185">Reference proteome</keyword>
<sequence>MSQITIQCRLVASESSRHQLWKLMAELNTPLINELLHRVNQHPEFETWRQKGKHPTSVVKELCEPLKTDPRFIGQPGRFYTSAIALVNYIYKSWFALMKRSQYQLEGKIRWLEMLKSDVELVEASGVSLDKLRTKAAEILAQLVLVNTAETQSTNGKKVRKRKKSQNSDSKTLSKNLFEIYRNTEDNLTRCAISYLLKNGCKINEKEEDAKKFAQRRRKLQIQIERLGEQLETRIPKGRDLTDTKWIETLFTSTHNVPNNEAEAKSWQDSLLRQSKKLPFPVTYESSEDMIWSKNQCGRICLQFSGSRELSFQVYCDSRQLHWFQRFLEDWQIKENSKKKNSQEQQSSGLFTLRTCRLVWQEEEGKGDPWNVNHLTLYCSIDTRLWTDEGTNQVREEKAEEIAKVITQTKAKGDLNKNQQKHLKRNNTSLSRINNPFPRPSKPLYKGQSHILIGVSLGLEKPATVAVVDGTTGQVLSYRSIKQLLGDNYKLLNRQRLQKNCLSHQRQIAQTLAAPNQFGESELGQYVDSLLAKEIIAIAQTYSAGSIVLPKLDNMREQVQSEVQAKAEQKSDLIEVQKQYAKQYRVSVHQWSYGRLMANIQSQAVKAGIVIEESKQPIRGSPQEKAKELAISAYHSRKIN</sequence>
<evidence type="ECO:0000313" key="3">
    <source>
        <dbReference type="Proteomes" id="UP000647836"/>
    </source>
</evidence>
<evidence type="ECO:0000313" key="2">
    <source>
        <dbReference type="EMBL" id="MBE9106248.1"/>
    </source>
</evidence>